<dbReference type="AlphaFoldDB" id="A0A426Z997"/>
<name>A0A426Z997_ENSVE</name>
<proteinExistence type="predicted"/>
<evidence type="ECO:0000256" key="1">
    <source>
        <dbReference type="SAM" id="MobiDB-lite"/>
    </source>
</evidence>
<sequence length="157" mass="17310">MRNPGTNTATSPILPALLNGLASPGVDSRQPISTNLVPQQEARKEVLAHEQQEERFHQEIIGNDTNQANRPDPTSLCLYVVVTQVAENVGTRRSSDPIRRGPPPVKPPPYAWPDRWTSCPGGQQGEVRHLVLLTWVAEARSPAQRARPNYDIKDVGP</sequence>
<reference evidence="2 3" key="1">
    <citation type="journal article" date="2014" name="Agronomy (Basel)">
        <title>A Draft Genome Sequence for Ensete ventricosum, the Drought-Tolerant Tree Against Hunger.</title>
        <authorList>
            <person name="Harrison J."/>
            <person name="Moore K.A."/>
            <person name="Paszkiewicz K."/>
            <person name="Jones T."/>
            <person name="Grant M."/>
            <person name="Ambacheew D."/>
            <person name="Muzemil S."/>
            <person name="Studholme D.J."/>
        </authorList>
    </citation>
    <scope>NUCLEOTIDE SEQUENCE [LARGE SCALE GENOMIC DNA]</scope>
</reference>
<evidence type="ECO:0000313" key="2">
    <source>
        <dbReference type="EMBL" id="RRT60570.1"/>
    </source>
</evidence>
<accession>A0A426Z997</accession>
<organism evidence="2 3">
    <name type="scientific">Ensete ventricosum</name>
    <name type="common">Abyssinian banana</name>
    <name type="synonym">Musa ensete</name>
    <dbReference type="NCBI Taxonomy" id="4639"/>
    <lineage>
        <taxon>Eukaryota</taxon>
        <taxon>Viridiplantae</taxon>
        <taxon>Streptophyta</taxon>
        <taxon>Embryophyta</taxon>
        <taxon>Tracheophyta</taxon>
        <taxon>Spermatophyta</taxon>
        <taxon>Magnoliopsida</taxon>
        <taxon>Liliopsida</taxon>
        <taxon>Zingiberales</taxon>
        <taxon>Musaceae</taxon>
        <taxon>Ensete</taxon>
    </lineage>
</organism>
<dbReference type="Proteomes" id="UP000287651">
    <property type="component" value="Unassembled WGS sequence"/>
</dbReference>
<evidence type="ECO:0000313" key="3">
    <source>
        <dbReference type="Proteomes" id="UP000287651"/>
    </source>
</evidence>
<gene>
    <name evidence="2" type="ORF">B296_00041465</name>
</gene>
<dbReference type="EMBL" id="AMZH03007729">
    <property type="protein sequence ID" value="RRT60570.1"/>
    <property type="molecule type" value="Genomic_DNA"/>
</dbReference>
<protein>
    <submittedName>
        <fullName evidence="2">Uncharacterized protein</fullName>
    </submittedName>
</protein>
<feature type="compositionally biased region" description="Polar residues" evidence="1">
    <location>
        <begin position="1"/>
        <end position="11"/>
    </location>
</feature>
<feature type="compositionally biased region" description="Pro residues" evidence="1">
    <location>
        <begin position="100"/>
        <end position="111"/>
    </location>
</feature>
<comment type="caution">
    <text evidence="2">The sequence shown here is derived from an EMBL/GenBank/DDBJ whole genome shotgun (WGS) entry which is preliminary data.</text>
</comment>
<feature type="region of interest" description="Disordered" evidence="1">
    <location>
        <begin position="90"/>
        <end position="111"/>
    </location>
</feature>
<feature type="region of interest" description="Disordered" evidence="1">
    <location>
        <begin position="1"/>
        <end position="42"/>
    </location>
</feature>